<feature type="transmembrane region" description="Helical" evidence="1">
    <location>
        <begin position="69"/>
        <end position="91"/>
    </location>
</feature>
<dbReference type="Proteomes" id="UP000000663">
    <property type="component" value="Chromosome"/>
</dbReference>
<name>Q0W7W5_METAR</name>
<dbReference type="KEGG" id="rci:RCIX6"/>
<keyword evidence="1" id="KW-0472">Membrane</keyword>
<feature type="transmembrane region" description="Helical" evidence="1">
    <location>
        <begin position="12"/>
        <end position="31"/>
    </location>
</feature>
<evidence type="ECO:0000256" key="1">
    <source>
        <dbReference type="SAM" id="Phobius"/>
    </source>
</evidence>
<evidence type="ECO:0000313" key="3">
    <source>
        <dbReference type="Proteomes" id="UP000000663"/>
    </source>
</evidence>
<keyword evidence="1" id="KW-0812">Transmembrane</keyword>
<reference evidence="2 3" key="1">
    <citation type="journal article" date="2006" name="Science">
        <title>Genome of rice cluster I archaea -- the key methane producers in the rice rhizosphere.</title>
        <authorList>
            <person name="Erkel C."/>
            <person name="Kube M."/>
            <person name="Reinhardt R."/>
            <person name="Liesack W."/>
        </authorList>
    </citation>
    <scope>NUCLEOTIDE SEQUENCE [LARGE SCALE GENOMIC DNA]</scope>
    <source>
        <strain evidence="3">DSM 22066 / NBRC 105507 / MRE50</strain>
    </source>
</reference>
<dbReference type="EMBL" id="AM114193">
    <property type="protein sequence ID" value="CAJ35528.1"/>
    <property type="molecule type" value="Genomic_DNA"/>
</dbReference>
<feature type="transmembrane region" description="Helical" evidence="1">
    <location>
        <begin position="103"/>
        <end position="123"/>
    </location>
</feature>
<keyword evidence="3" id="KW-1185">Reference proteome</keyword>
<organism evidence="2 3">
    <name type="scientific">Methanocella arvoryzae (strain DSM 22066 / NBRC 105507 / MRE50)</name>
    <dbReference type="NCBI Taxonomy" id="351160"/>
    <lineage>
        <taxon>Archaea</taxon>
        <taxon>Methanobacteriati</taxon>
        <taxon>Methanobacteriota</taxon>
        <taxon>Stenosarchaea group</taxon>
        <taxon>Methanomicrobia</taxon>
        <taxon>Methanocellales</taxon>
        <taxon>Methanocellaceae</taxon>
        <taxon>Methanocella</taxon>
    </lineage>
</organism>
<feature type="transmembrane region" description="Helical" evidence="1">
    <location>
        <begin position="189"/>
        <end position="208"/>
    </location>
</feature>
<proteinExistence type="predicted"/>
<sequence length="217" mass="24843">MQKTPLNIEMLNIKQLVIGLIYLITITSILFGYVSGFHIFFVIPAVVCFPLWFNRYVHSFDSDKEQIKIFTTWLGAATLIIVEYWMIVLFFEQLFKTIMDQNSYADTGIIILFILIIAELTVLTGKTSQKIIRLFTYYDHYRLGGIRDLLSKELLVHGAFCIYSIPIILSAGIAGLINNPSNANSKTGFLLVFAIVYLIGQLFDKFVCKHVFKIDFD</sequence>
<dbReference type="AlphaFoldDB" id="Q0W7W5"/>
<protein>
    <submittedName>
        <fullName evidence="2">Uncharacterized protein</fullName>
    </submittedName>
</protein>
<feature type="transmembrane region" description="Helical" evidence="1">
    <location>
        <begin position="154"/>
        <end position="177"/>
    </location>
</feature>
<accession>Q0W7W5</accession>
<evidence type="ECO:0000313" key="2">
    <source>
        <dbReference type="EMBL" id="CAJ35528.1"/>
    </source>
</evidence>
<gene>
    <name evidence="2" type="ORF">RCIX6</name>
</gene>
<keyword evidence="1" id="KW-1133">Transmembrane helix</keyword>